<dbReference type="InterPro" id="IPR001124">
    <property type="entry name" value="Lipid-bd_serum_glycop_C"/>
</dbReference>
<dbReference type="PANTHER" id="PTHR46801:SF2">
    <property type="entry name" value="LIPOPOLYSACCHARIDE-BINDING PROTEIN"/>
    <property type="match status" value="1"/>
</dbReference>
<dbReference type="GO" id="GO:0001530">
    <property type="term" value="F:lipopolysaccharide binding"/>
    <property type="evidence" value="ECO:0000318"/>
    <property type="project" value="GO_Central"/>
</dbReference>
<dbReference type="OMA" id="DPYMEID"/>
<dbReference type="Gramene" id="Pp3c24_6580V3.2">
    <property type="protein sequence ID" value="Pp3c24_6580V3.2"/>
    <property type="gene ID" value="Pp3c24_6580"/>
</dbReference>
<dbReference type="GO" id="GO:1903409">
    <property type="term" value="P:reactive oxygen species biosynthetic process"/>
    <property type="evidence" value="ECO:0000318"/>
    <property type="project" value="GO_Central"/>
</dbReference>
<reference evidence="4 6" key="1">
    <citation type="journal article" date="2008" name="Science">
        <title>The Physcomitrella genome reveals evolutionary insights into the conquest of land by plants.</title>
        <authorList>
            <person name="Rensing S."/>
            <person name="Lang D."/>
            <person name="Zimmer A."/>
            <person name="Terry A."/>
            <person name="Salamov A."/>
            <person name="Shapiro H."/>
            <person name="Nishiyama T."/>
            <person name="Perroud P.-F."/>
            <person name="Lindquist E."/>
            <person name="Kamisugi Y."/>
            <person name="Tanahashi T."/>
            <person name="Sakakibara K."/>
            <person name="Fujita T."/>
            <person name="Oishi K."/>
            <person name="Shin-I T."/>
            <person name="Kuroki Y."/>
            <person name="Toyoda A."/>
            <person name="Suzuki Y."/>
            <person name="Hashimoto A."/>
            <person name="Yamaguchi K."/>
            <person name="Sugano A."/>
            <person name="Kohara Y."/>
            <person name="Fujiyama A."/>
            <person name="Anterola A."/>
            <person name="Aoki S."/>
            <person name="Ashton N."/>
            <person name="Barbazuk W.B."/>
            <person name="Barker E."/>
            <person name="Bennetzen J."/>
            <person name="Bezanilla M."/>
            <person name="Blankenship R."/>
            <person name="Cho S.H."/>
            <person name="Dutcher S."/>
            <person name="Estelle M."/>
            <person name="Fawcett J.A."/>
            <person name="Gundlach H."/>
            <person name="Hanada K."/>
            <person name="Heyl A."/>
            <person name="Hicks K.A."/>
            <person name="Hugh J."/>
            <person name="Lohr M."/>
            <person name="Mayer K."/>
            <person name="Melkozernov A."/>
            <person name="Murata T."/>
            <person name="Nelson D."/>
            <person name="Pils B."/>
            <person name="Prigge M."/>
            <person name="Reiss B."/>
            <person name="Renner T."/>
            <person name="Rombauts S."/>
            <person name="Rushton P."/>
            <person name="Sanderfoot A."/>
            <person name="Schween G."/>
            <person name="Shiu S.-H."/>
            <person name="Stueber K."/>
            <person name="Theodoulou F.L."/>
            <person name="Tu H."/>
            <person name="Van de Peer Y."/>
            <person name="Verrier P.J."/>
            <person name="Waters E."/>
            <person name="Wood A."/>
            <person name="Yang L."/>
            <person name="Cove D."/>
            <person name="Cuming A."/>
            <person name="Hasebe M."/>
            <person name="Lucas S."/>
            <person name="Mishler D.B."/>
            <person name="Reski R."/>
            <person name="Grigoriev I."/>
            <person name="Quatrano R.S."/>
            <person name="Boore J.L."/>
        </authorList>
    </citation>
    <scope>NUCLEOTIDE SEQUENCE [LARGE SCALE GENOMIC DNA]</scope>
    <source>
        <strain evidence="5 6">cv. Gransden 2004</strain>
    </source>
</reference>
<sequence length="540" mass="59552">MGLAMLRLTLLSVSIVLLLRHAAASKFEAFSNEAEYDVGDSYFKILAENEDKGNTALELQRTPDVLVSGDGNSAGVMVNLSESGLSYVKDVLLEQILEEVTPLVLPDMKTRINSPIGRLDVEVSHNELSWANVSRSDVVLGKKGITVFVGHIHAGVRLHWKYKYTATYVPFPVNDGGWADVEVNGMQVNMTSVLAARNGTLRMTVVGCETHIDDLHIKLQGGASWFYQPFVNVFDAEIRAAIGTTISKRIVAIAEKLDNTLQALPRHLPIDDVSAVDVTIMQDPVIGPTFLSVCMKGEFVSLVKPSNSTCLDYELQSELLHSDSTKMVTVALREDVINSAIAVYYEAGFLEWVGDEALKEAWLNTHFWRWIIPQLYKKYPNMDMALDFSCSAPPTVKLQSDGVTGNAAVELTLLVKTDEEPLPVVCISLTVSMDAMVNVVDNKIAAELALNDLGLELKWSDIGNFPVALLQPTLRTVISRVILPILNKKFDHGFPLPFLPAIDLENVDIRYEEGYIFVCCDIFYKGGIVKPPGPLTEPLK</sequence>
<dbReference type="FunCoup" id="A0A2K1IFT3">
    <property type="interactions" value="1420"/>
</dbReference>
<evidence type="ECO:0000313" key="5">
    <source>
        <dbReference type="EnsemblPlants" id="Pp3c24_6580V3.1"/>
    </source>
</evidence>
<dbReference type="Pfam" id="PF02886">
    <property type="entry name" value="LBP_BPI_CETP_C"/>
    <property type="match status" value="1"/>
</dbReference>
<feature type="signal peptide" evidence="1">
    <location>
        <begin position="1"/>
        <end position="24"/>
    </location>
</feature>
<dbReference type="PANTHER" id="PTHR46801">
    <property type="entry name" value="OS06G0309200 PROTEIN"/>
    <property type="match status" value="1"/>
</dbReference>
<dbReference type="EnsemblPlants" id="Pp3c24_6580V3.2">
    <property type="protein sequence ID" value="Pp3c24_6580V3.2"/>
    <property type="gene ID" value="Pp3c24_6580"/>
</dbReference>
<feature type="domain" description="Lipid-binding serum glycoprotein N-terminal" evidence="2">
    <location>
        <begin position="80"/>
        <end position="304"/>
    </location>
</feature>
<accession>A0A2K1IFT3</accession>
<dbReference type="EnsemblPlants" id="Pp3c24_6580V3.1">
    <property type="protein sequence ID" value="Pp3c24_6580V3.1"/>
    <property type="gene ID" value="Pp3c24_6580"/>
</dbReference>
<proteinExistence type="predicted"/>
<name>A0A2K1IFT3_PHYPA</name>
<dbReference type="PaxDb" id="3218-PP1S73_8V6.1"/>
<protein>
    <recommendedName>
        <fullName evidence="7">Lipid-binding serum glycoprotein C-terminal domain-containing protein</fullName>
    </recommendedName>
</protein>
<dbReference type="KEGG" id="ppp:112276596"/>
<evidence type="ECO:0000256" key="1">
    <source>
        <dbReference type="SAM" id="SignalP"/>
    </source>
</evidence>
<dbReference type="SMART" id="SM00328">
    <property type="entry name" value="BPI1"/>
    <property type="match status" value="1"/>
</dbReference>
<dbReference type="Gene3D" id="3.15.20.10">
    <property type="entry name" value="Bactericidal permeability-increasing protein, domain 2"/>
    <property type="match status" value="1"/>
</dbReference>
<dbReference type="OrthoDB" id="10255543at2759"/>
<feature type="chain" id="PRO_5043157924" description="Lipid-binding serum glycoprotein C-terminal domain-containing protein" evidence="1">
    <location>
        <begin position="25"/>
        <end position="540"/>
    </location>
</feature>
<dbReference type="SMART" id="SM00329">
    <property type="entry name" value="BPI2"/>
    <property type="match status" value="1"/>
</dbReference>
<dbReference type="SUPFAM" id="SSF55394">
    <property type="entry name" value="Bactericidal permeability-increasing protein, BPI"/>
    <property type="match status" value="2"/>
</dbReference>
<dbReference type="Pfam" id="PF01273">
    <property type="entry name" value="LBP_BPI_CETP"/>
    <property type="match status" value="1"/>
</dbReference>
<dbReference type="Proteomes" id="UP000006727">
    <property type="component" value="Chromosome 24"/>
</dbReference>
<reference evidence="4 6" key="2">
    <citation type="journal article" date="2018" name="Plant J.">
        <title>The Physcomitrella patens chromosome-scale assembly reveals moss genome structure and evolution.</title>
        <authorList>
            <person name="Lang D."/>
            <person name="Ullrich K.K."/>
            <person name="Murat F."/>
            <person name="Fuchs J."/>
            <person name="Jenkins J."/>
            <person name="Haas F.B."/>
            <person name="Piednoel M."/>
            <person name="Gundlach H."/>
            <person name="Van Bel M."/>
            <person name="Meyberg R."/>
            <person name="Vives C."/>
            <person name="Morata J."/>
            <person name="Symeonidi A."/>
            <person name="Hiss M."/>
            <person name="Muchero W."/>
            <person name="Kamisugi Y."/>
            <person name="Saleh O."/>
            <person name="Blanc G."/>
            <person name="Decker E.L."/>
            <person name="van Gessel N."/>
            <person name="Grimwood J."/>
            <person name="Hayes R.D."/>
            <person name="Graham S.W."/>
            <person name="Gunter L.E."/>
            <person name="McDaniel S.F."/>
            <person name="Hoernstein S.N.W."/>
            <person name="Larsson A."/>
            <person name="Li F.W."/>
            <person name="Perroud P.F."/>
            <person name="Phillips J."/>
            <person name="Ranjan P."/>
            <person name="Rokshar D.S."/>
            <person name="Rothfels C.J."/>
            <person name="Schneider L."/>
            <person name="Shu S."/>
            <person name="Stevenson D.W."/>
            <person name="Thummler F."/>
            <person name="Tillich M."/>
            <person name="Villarreal Aguilar J.C."/>
            <person name="Widiez T."/>
            <person name="Wong G.K."/>
            <person name="Wymore A."/>
            <person name="Zhang Y."/>
            <person name="Zimmer A.D."/>
            <person name="Quatrano R.S."/>
            <person name="Mayer K.F.X."/>
            <person name="Goodstein D."/>
            <person name="Casacuberta J.M."/>
            <person name="Vandepoele K."/>
            <person name="Reski R."/>
            <person name="Cuming A.C."/>
            <person name="Tuskan G.A."/>
            <person name="Maumus F."/>
            <person name="Salse J."/>
            <person name="Schmutz J."/>
            <person name="Rensing S.A."/>
        </authorList>
    </citation>
    <scope>NUCLEOTIDE SEQUENCE [LARGE SCALE GENOMIC DNA]</scope>
    <source>
        <strain evidence="5 6">cv. Gransden 2004</strain>
    </source>
</reference>
<reference evidence="5" key="3">
    <citation type="submission" date="2020-12" db="UniProtKB">
        <authorList>
            <consortium name="EnsemblPlants"/>
        </authorList>
    </citation>
    <scope>IDENTIFICATION</scope>
</reference>
<gene>
    <name evidence="5" type="primary">LOC112276596</name>
    <name evidence="4" type="ORF">PHYPA_028728</name>
</gene>
<dbReference type="InterPro" id="IPR017942">
    <property type="entry name" value="Lipid-bd_serum_glycop_N"/>
</dbReference>
<evidence type="ECO:0000313" key="6">
    <source>
        <dbReference type="Proteomes" id="UP000006727"/>
    </source>
</evidence>
<dbReference type="AlphaFoldDB" id="A0A2K1IFT3"/>
<keyword evidence="6" id="KW-1185">Reference proteome</keyword>
<feature type="domain" description="Lipid-binding serum glycoprotein C-terminal" evidence="3">
    <location>
        <begin position="322"/>
        <end position="520"/>
    </location>
</feature>
<dbReference type="Gramene" id="Pp3c24_6580V3.1">
    <property type="protein sequence ID" value="Pp3c24_6580V3.1"/>
    <property type="gene ID" value="Pp3c24_6580"/>
</dbReference>
<keyword evidence="1" id="KW-0732">Signal</keyword>
<evidence type="ECO:0000259" key="3">
    <source>
        <dbReference type="SMART" id="SM00329"/>
    </source>
</evidence>
<dbReference type="InterPro" id="IPR045897">
    <property type="entry name" value="BPI/LBP_pln"/>
</dbReference>
<evidence type="ECO:0008006" key="7">
    <source>
        <dbReference type="Google" id="ProtNLM"/>
    </source>
</evidence>
<dbReference type="GeneID" id="112276596"/>
<dbReference type="Gene3D" id="3.15.10.10">
    <property type="entry name" value="Bactericidal permeability-increasing protein, domain 1"/>
    <property type="match status" value="1"/>
</dbReference>
<evidence type="ECO:0000259" key="2">
    <source>
        <dbReference type="SMART" id="SM00328"/>
    </source>
</evidence>
<evidence type="ECO:0000313" key="4">
    <source>
        <dbReference type="EMBL" id="PNR28136.1"/>
    </source>
</evidence>
<dbReference type="EMBL" id="ABEU02000024">
    <property type="protein sequence ID" value="PNR28136.1"/>
    <property type="molecule type" value="Genomic_DNA"/>
</dbReference>
<organism evidence="4">
    <name type="scientific">Physcomitrium patens</name>
    <name type="common">Spreading-leaved earth moss</name>
    <name type="synonym">Physcomitrella patens</name>
    <dbReference type="NCBI Taxonomy" id="3218"/>
    <lineage>
        <taxon>Eukaryota</taxon>
        <taxon>Viridiplantae</taxon>
        <taxon>Streptophyta</taxon>
        <taxon>Embryophyta</taxon>
        <taxon>Bryophyta</taxon>
        <taxon>Bryophytina</taxon>
        <taxon>Bryopsida</taxon>
        <taxon>Funariidae</taxon>
        <taxon>Funariales</taxon>
        <taxon>Funariaceae</taxon>
        <taxon>Physcomitrium</taxon>
    </lineage>
</organism>
<dbReference type="InterPro" id="IPR017943">
    <property type="entry name" value="Bactericidal_perm-incr_a/b_dom"/>
</dbReference>
<dbReference type="STRING" id="3218.A0A2K1IFT3"/>
<dbReference type="RefSeq" id="XP_024363791.1">
    <property type="nucleotide sequence ID" value="XM_024508023.2"/>
</dbReference>